<dbReference type="Proteomes" id="UP000689967">
    <property type="component" value="Unassembled WGS sequence"/>
</dbReference>
<dbReference type="SMART" id="SM00823">
    <property type="entry name" value="PKS_PP"/>
    <property type="match status" value="1"/>
</dbReference>
<accession>A0ABS6H4B2</accession>
<dbReference type="InterPro" id="IPR000873">
    <property type="entry name" value="AMP-dep_synth/lig_dom"/>
</dbReference>
<dbReference type="Pfam" id="PF00501">
    <property type="entry name" value="AMP-binding"/>
    <property type="match status" value="1"/>
</dbReference>
<comment type="caution">
    <text evidence="2">The sequence shown here is derived from an EMBL/GenBank/DDBJ whole genome shotgun (WGS) entry which is preliminary data.</text>
</comment>
<organism evidence="2 3">
    <name type="scientific">Falsiroseomonas oleicola</name>
    <dbReference type="NCBI Taxonomy" id="2801474"/>
    <lineage>
        <taxon>Bacteria</taxon>
        <taxon>Pseudomonadati</taxon>
        <taxon>Pseudomonadota</taxon>
        <taxon>Alphaproteobacteria</taxon>
        <taxon>Acetobacterales</taxon>
        <taxon>Roseomonadaceae</taxon>
        <taxon>Falsiroseomonas</taxon>
    </lineage>
</organism>
<evidence type="ECO:0000259" key="1">
    <source>
        <dbReference type="PROSITE" id="PS50075"/>
    </source>
</evidence>
<dbReference type="PROSITE" id="PS00455">
    <property type="entry name" value="AMP_BINDING"/>
    <property type="match status" value="1"/>
</dbReference>
<name>A0ABS6H4B2_9PROT</name>
<dbReference type="InterPro" id="IPR020806">
    <property type="entry name" value="PKS_PP-bd"/>
</dbReference>
<reference evidence="2 3" key="1">
    <citation type="submission" date="2021-01" db="EMBL/GenBank/DDBJ databases">
        <title>Roseomonas sp. nov, a bacterium isolated from an oil production mixture in Yumen Oilfield.</title>
        <authorList>
            <person name="Wu D."/>
        </authorList>
    </citation>
    <scope>NUCLEOTIDE SEQUENCE [LARGE SCALE GENOMIC DNA]</scope>
    <source>
        <strain evidence="2 3">ROY-5-3</strain>
    </source>
</reference>
<keyword evidence="3" id="KW-1185">Reference proteome</keyword>
<evidence type="ECO:0000313" key="2">
    <source>
        <dbReference type="EMBL" id="MBU8543527.1"/>
    </source>
</evidence>
<sequence>MTAAVLAADPLAEDTHWRRSTLPAPPAEVLAMTLCESLAWIAARHPDRPAILSATERVSFAELLGQVGALAAAIRAAAAPPGPVALLLPAGMGYIAAWFACAAAGRPMLMVELANPPARNAALLAAAGAALVLHDGDAAAVEAMGDLPGLCLSFPLVPGPLPSDPFPPGGLESAAPAFLFATSGSSGQPKLVVYAQATVQAKVQCSALVMGVGPGDTVMIAGSHANFGVLHHALVFLFRGGTLCLHDMREGGLSGMFGAIARFGVNHLRFTPSLFRSVAAMPEAAPALRQAACIRFAGEPLLRDDIALARTHLPPGCEVQNLYGSTESMIFFWSDRTEALPPGALVPNGRIYPVAEFLLLDEAGRPAAEGAAGELVISSRLHALGDWVEGRVDPERFPPDPRGGGRRLYHTGDVVRLLPDGCMVVQGRRDRLLKVNGQRVSLLEIEATLRGMPGCAQVSVQPREQDGATQLVAFLVTEQGAPADPGAWLAARLPRYMVPARFWPVPALPLLPGGKVDGRALLALLPAAAAPELSEPDAAEGEGLEAQLRADWVRILGVEAPDPDADFFALGGDSVKLLELTLAMERRTARPLSPAAFLEQPTIRGLLALMRMQQKSAWTGAAPAAGRFDARGRVTLKRLRHARGISKGIILGMPSYKGHLAPLAMFAQHVLPDHEIWGFDADIGDRNILQDGAWLACAQEIAGQLAATPWLRPCAMVGFSVAGYLAWLVHGLLAGGPWRPGRIVALDAAPLHAGQGAVETEAKALLPGSEDRPAEMLLVCRRPPDPFMPLDEIPARWRALGVPFQPLNLPTIDHGDFNRAEVVRVLAPSIAAFVETGQAPALTLPEDFSSTTCGCRLHRMLTEGAPPRPDQLRDLLADVPLADNLRSMVALLFLVIVGGEHAMALELARHCARPVGHRRTHTHALVGLLSMKGEVAQATAIAESWCRACGENAEMRQRVLPVFRPPQPWAALARHPMASVAMVDLALDWMAAREGVGPA</sequence>
<dbReference type="EMBL" id="JAERQM010000002">
    <property type="protein sequence ID" value="MBU8543527.1"/>
    <property type="molecule type" value="Genomic_DNA"/>
</dbReference>
<dbReference type="PANTHER" id="PTHR45527">
    <property type="entry name" value="NONRIBOSOMAL PEPTIDE SYNTHETASE"/>
    <property type="match status" value="1"/>
</dbReference>
<dbReference type="InterPro" id="IPR020845">
    <property type="entry name" value="AMP-binding_CS"/>
</dbReference>
<dbReference type="PROSITE" id="PS50075">
    <property type="entry name" value="CARRIER"/>
    <property type="match status" value="1"/>
</dbReference>
<dbReference type="Pfam" id="PF00550">
    <property type="entry name" value="PP-binding"/>
    <property type="match status" value="1"/>
</dbReference>
<dbReference type="RefSeq" id="WP_216873999.1">
    <property type="nucleotide sequence ID" value="NZ_JAERQM010000002.1"/>
</dbReference>
<gene>
    <name evidence="2" type="ORF">JJQ90_07410</name>
</gene>
<feature type="domain" description="Carrier" evidence="1">
    <location>
        <begin position="539"/>
        <end position="614"/>
    </location>
</feature>
<evidence type="ECO:0000313" key="3">
    <source>
        <dbReference type="Proteomes" id="UP000689967"/>
    </source>
</evidence>
<dbReference type="InterPro" id="IPR009081">
    <property type="entry name" value="PP-bd_ACP"/>
</dbReference>
<proteinExistence type="predicted"/>
<dbReference type="PANTHER" id="PTHR45527:SF1">
    <property type="entry name" value="FATTY ACID SYNTHASE"/>
    <property type="match status" value="1"/>
</dbReference>
<protein>
    <submittedName>
        <fullName evidence="2">AMP-binding protein</fullName>
    </submittedName>
</protein>